<evidence type="ECO:0000256" key="6">
    <source>
        <dbReference type="ARBA" id="ARBA00023239"/>
    </source>
</evidence>
<dbReference type="Proteomes" id="UP000822476">
    <property type="component" value="Unassembled WGS sequence"/>
</dbReference>
<keyword evidence="11" id="KW-1185">Reference proteome</keyword>
<dbReference type="SMART" id="SM01057">
    <property type="entry name" value="Carb_anhydrase"/>
    <property type="match status" value="1"/>
</dbReference>
<accession>A0A8S9YRY7</accession>
<dbReference type="Gene3D" id="3.10.200.10">
    <property type="entry name" value="Alpha carbonic anhydrase"/>
    <property type="match status" value="1"/>
</dbReference>
<keyword evidence="8" id="KW-0732">Signal</keyword>
<dbReference type="InterPro" id="IPR036398">
    <property type="entry name" value="CA_dom_sf"/>
</dbReference>
<reference evidence="10" key="1">
    <citation type="submission" date="2019-07" db="EMBL/GenBank/DDBJ databases">
        <title>Annotation for the trematode Paragonimus miyazaki's.</title>
        <authorList>
            <person name="Choi Y.-J."/>
        </authorList>
    </citation>
    <scope>NUCLEOTIDE SEQUENCE</scope>
    <source>
        <strain evidence="10">Japan</strain>
    </source>
</reference>
<dbReference type="InterPro" id="IPR018338">
    <property type="entry name" value="Carbonic_anhydrase_a-class_CS"/>
</dbReference>
<dbReference type="PANTHER" id="PTHR18952">
    <property type="entry name" value="CARBONIC ANHYDRASE"/>
    <property type="match status" value="1"/>
</dbReference>
<keyword evidence="5 8" id="KW-0862">Zinc</keyword>
<comment type="catalytic activity">
    <reaction evidence="7 8">
        <text>hydrogencarbonate + H(+) = CO2 + H2O</text>
        <dbReference type="Rhea" id="RHEA:10748"/>
        <dbReference type="ChEBI" id="CHEBI:15377"/>
        <dbReference type="ChEBI" id="CHEBI:15378"/>
        <dbReference type="ChEBI" id="CHEBI:16526"/>
        <dbReference type="ChEBI" id="CHEBI:17544"/>
        <dbReference type="EC" id="4.2.1.1"/>
    </reaction>
</comment>
<keyword evidence="6 8" id="KW-0456">Lyase</keyword>
<evidence type="ECO:0000259" key="9">
    <source>
        <dbReference type="PROSITE" id="PS51144"/>
    </source>
</evidence>
<evidence type="ECO:0000313" key="11">
    <source>
        <dbReference type="Proteomes" id="UP000822476"/>
    </source>
</evidence>
<dbReference type="OrthoDB" id="429145at2759"/>
<comment type="similarity">
    <text evidence="2 8">Belongs to the alpha-carbonic anhydrase family.</text>
</comment>
<evidence type="ECO:0000313" key="10">
    <source>
        <dbReference type="EMBL" id="KAF7255821.1"/>
    </source>
</evidence>
<dbReference type="AlphaFoldDB" id="A0A8S9YRY7"/>
<sequence length="301" mass="34368">MTTTRPSWNLFFLSLLLSQVQSISEWSYTNEHTKETNWPVHYASCNGPYQSPVDIDSTKAQYSSTLQTVCLFPKNESTWPHHRYTVTNNGHSVKIDFPSDTWFVSFNNDSTPQYEAVQIHFHWGTDDSRGSEHLLHGMSFPLEAHLVCYNKRLYNSFTKAADSPYGLAVLGIWVNISSNPSTPRTLLSQLGDFQLALPNITDYNTSTSINAFDLSRLLTLVDPKSYFRYEGSLTTPPCTSNVIWTVFRDNALITTKQLTLFRSLCYPEEEKIGQMGDNFRSAHEFDSKNSPIPRVLYKTFV</sequence>
<comment type="function">
    <text evidence="1 8">Reversible hydration of carbon dioxide.</text>
</comment>
<dbReference type="InterPro" id="IPR001148">
    <property type="entry name" value="CA_dom"/>
</dbReference>
<evidence type="ECO:0000256" key="5">
    <source>
        <dbReference type="ARBA" id="ARBA00022833"/>
    </source>
</evidence>
<dbReference type="GO" id="GO:0008270">
    <property type="term" value="F:zinc ion binding"/>
    <property type="evidence" value="ECO:0007669"/>
    <property type="project" value="UniProtKB-UniRule"/>
</dbReference>
<proteinExistence type="inferred from homology"/>
<gene>
    <name evidence="10" type="ORF">EG68_07317</name>
</gene>
<protein>
    <recommendedName>
        <fullName evidence="3 8">Carbonic anhydrase</fullName>
        <ecNumber evidence="3 8">4.2.1.1</ecNumber>
    </recommendedName>
</protein>
<dbReference type="PROSITE" id="PS00162">
    <property type="entry name" value="ALPHA_CA_1"/>
    <property type="match status" value="1"/>
</dbReference>
<dbReference type="PANTHER" id="PTHR18952:SF265">
    <property type="entry name" value="CARBONIC ANHYDRASE"/>
    <property type="match status" value="1"/>
</dbReference>
<dbReference type="PROSITE" id="PS51144">
    <property type="entry name" value="ALPHA_CA_2"/>
    <property type="match status" value="1"/>
</dbReference>
<feature type="signal peptide" evidence="8">
    <location>
        <begin position="1"/>
        <end position="22"/>
    </location>
</feature>
<name>A0A8S9YRY7_9TREM</name>
<feature type="chain" id="PRO_5035965048" description="Carbonic anhydrase" evidence="8">
    <location>
        <begin position="23"/>
        <end position="301"/>
    </location>
</feature>
<evidence type="ECO:0000256" key="4">
    <source>
        <dbReference type="ARBA" id="ARBA00022723"/>
    </source>
</evidence>
<evidence type="ECO:0000256" key="3">
    <source>
        <dbReference type="ARBA" id="ARBA00012925"/>
    </source>
</evidence>
<dbReference type="SUPFAM" id="SSF51069">
    <property type="entry name" value="Carbonic anhydrase"/>
    <property type="match status" value="1"/>
</dbReference>
<comment type="caution">
    <text evidence="10">The sequence shown here is derived from an EMBL/GenBank/DDBJ whole genome shotgun (WGS) entry which is preliminary data.</text>
</comment>
<dbReference type="EMBL" id="JTDE01003642">
    <property type="protein sequence ID" value="KAF7255821.1"/>
    <property type="molecule type" value="Genomic_DNA"/>
</dbReference>
<dbReference type="GO" id="GO:0004089">
    <property type="term" value="F:carbonate dehydratase activity"/>
    <property type="evidence" value="ECO:0007669"/>
    <property type="project" value="UniProtKB-UniRule"/>
</dbReference>
<dbReference type="GO" id="GO:0005886">
    <property type="term" value="C:plasma membrane"/>
    <property type="evidence" value="ECO:0007669"/>
    <property type="project" value="TreeGrafter"/>
</dbReference>
<keyword evidence="4 8" id="KW-0479">Metal-binding</keyword>
<evidence type="ECO:0000256" key="1">
    <source>
        <dbReference type="ARBA" id="ARBA00002904"/>
    </source>
</evidence>
<feature type="domain" description="Alpha-carbonic anhydrase" evidence="9">
    <location>
        <begin position="24"/>
        <end position="300"/>
    </location>
</feature>
<dbReference type="Pfam" id="PF00194">
    <property type="entry name" value="Carb_anhydrase"/>
    <property type="match status" value="1"/>
</dbReference>
<evidence type="ECO:0000256" key="2">
    <source>
        <dbReference type="ARBA" id="ARBA00010718"/>
    </source>
</evidence>
<organism evidence="10 11">
    <name type="scientific">Paragonimus skrjabini miyazakii</name>
    <dbReference type="NCBI Taxonomy" id="59628"/>
    <lineage>
        <taxon>Eukaryota</taxon>
        <taxon>Metazoa</taxon>
        <taxon>Spiralia</taxon>
        <taxon>Lophotrochozoa</taxon>
        <taxon>Platyhelminthes</taxon>
        <taxon>Trematoda</taxon>
        <taxon>Digenea</taxon>
        <taxon>Plagiorchiida</taxon>
        <taxon>Troglotremata</taxon>
        <taxon>Troglotrematidae</taxon>
        <taxon>Paragonimus</taxon>
    </lineage>
</organism>
<dbReference type="EC" id="4.2.1.1" evidence="3 8"/>
<evidence type="ECO:0000256" key="8">
    <source>
        <dbReference type="RuleBase" id="RU367011"/>
    </source>
</evidence>
<dbReference type="InterPro" id="IPR023561">
    <property type="entry name" value="Carbonic_anhydrase_a-class"/>
</dbReference>
<comment type="cofactor">
    <cofactor evidence="8">
        <name>Zn(2+)</name>
        <dbReference type="ChEBI" id="CHEBI:29105"/>
    </cofactor>
</comment>
<evidence type="ECO:0000256" key="7">
    <source>
        <dbReference type="ARBA" id="ARBA00048348"/>
    </source>
</evidence>
<dbReference type="CDD" id="cd00326">
    <property type="entry name" value="alpha_CA"/>
    <property type="match status" value="1"/>
</dbReference>